<reference evidence="2" key="1">
    <citation type="journal article" date="2022" name="Mol. Ecol. Resour.">
        <title>The genomes of chicory, endive, great burdock and yacon provide insights into Asteraceae palaeo-polyploidization history and plant inulin production.</title>
        <authorList>
            <person name="Fan W."/>
            <person name="Wang S."/>
            <person name="Wang H."/>
            <person name="Wang A."/>
            <person name="Jiang F."/>
            <person name="Liu H."/>
            <person name="Zhao H."/>
            <person name="Xu D."/>
            <person name="Zhang Y."/>
        </authorList>
    </citation>
    <scope>NUCLEOTIDE SEQUENCE [LARGE SCALE GENOMIC DNA]</scope>
    <source>
        <strain evidence="2">cv. Yunnan</strain>
    </source>
</reference>
<keyword evidence="2" id="KW-1185">Reference proteome</keyword>
<sequence>MDICSSGQAYLVNSGLAISVSIPLLHNPLNQETESEKSVRDTLRVLISGSGRFPSVVANSKSNVNAIAVMSLVSLGIMRRCIDQGDLVETVGAGLNKDDSSEDSDRE</sequence>
<accession>A0ACB9GUT4</accession>
<evidence type="ECO:0000313" key="2">
    <source>
        <dbReference type="Proteomes" id="UP001056120"/>
    </source>
</evidence>
<proteinExistence type="predicted"/>
<dbReference type="EMBL" id="CM042030">
    <property type="protein sequence ID" value="KAI3786791.1"/>
    <property type="molecule type" value="Genomic_DNA"/>
</dbReference>
<dbReference type="Proteomes" id="UP001056120">
    <property type="component" value="Linkage Group LG13"/>
</dbReference>
<gene>
    <name evidence="1" type="ORF">L1987_40766</name>
</gene>
<organism evidence="1 2">
    <name type="scientific">Smallanthus sonchifolius</name>
    <dbReference type="NCBI Taxonomy" id="185202"/>
    <lineage>
        <taxon>Eukaryota</taxon>
        <taxon>Viridiplantae</taxon>
        <taxon>Streptophyta</taxon>
        <taxon>Embryophyta</taxon>
        <taxon>Tracheophyta</taxon>
        <taxon>Spermatophyta</taxon>
        <taxon>Magnoliopsida</taxon>
        <taxon>eudicotyledons</taxon>
        <taxon>Gunneridae</taxon>
        <taxon>Pentapetalae</taxon>
        <taxon>asterids</taxon>
        <taxon>campanulids</taxon>
        <taxon>Asterales</taxon>
        <taxon>Asteraceae</taxon>
        <taxon>Asteroideae</taxon>
        <taxon>Heliantheae alliance</taxon>
        <taxon>Millerieae</taxon>
        <taxon>Smallanthus</taxon>
    </lineage>
</organism>
<protein>
    <submittedName>
        <fullName evidence="1">Uncharacterized protein</fullName>
    </submittedName>
</protein>
<name>A0ACB9GUT4_9ASTR</name>
<comment type="caution">
    <text evidence="1">The sequence shown here is derived from an EMBL/GenBank/DDBJ whole genome shotgun (WGS) entry which is preliminary data.</text>
</comment>
<evidence type="ECO:0000313" key="1">
    <source>
        <dbReference type="EMBL" id="KAI3786791.1"/>
    </source>
</evidence>
<reference evidence="1 2" key="2">
    <citation type="journal article" date="2022" name="Mol. Ecol. Resour.">
        <title>The genomes of chicory, endive, great burdock and yacon provide insights into Asteraceae paleo-polyploidization history and plant inulin production.</title>
        <authorList>
            <person name="Fan W."/>
            <person name="Wang S."/>
            <person name="Wang H."/>
            <person name="Wang A."/>
            <person name="Jiang F."/>
            <person name="Liu H."/>
            <person name="Zhao H."/>
            <person name="Xu D."/>
            <person name="Zhang Y."/>
        </authorList>
    </citation>
    <scope>NUCLEOTIDE SEQUENCE [LARGE SCALE GENOMIC DNA]</scope>
    <source>
        <strain evidence="2">cv. Yunnan</strain>
        <tissue evidence="1">Leaves</tissue>
    </source>
</reference>